<name>A0A078K3F3_PLAYE</name>
<proteinExistence type="inferred from homology"/>
<dbReference type="VEuPathDB" id="PlasmoDB:PY03059"/>
<comment type="similarity">
    <text evidence="1 3">Belongs to the TBCA family.</text>
</comment>
<dbReference type="GO" id="GO:0048487">
    <property type="term" value="F:beta-tubulin binding"/>
    <property type="evidence" value="ECO:0007669"/>
    <property type="project" value="InterPro"/>
</dbReference>
<dbReference type="VEuPathDB" id="PlasmoDB:Py17XNL_000202626"/>
<protein>
    <recommendedName>
        <fullName evidence="3">Tubulin-specific chaperone A</fullName>
    </recommendedName>
</protein>
<dbReference type="GO" id="GO:0007023">
    <property type="term" value="P:post-chaperonin tubulin folding pathway"/>
    <property type="evidence" value="ECO:0007669"/>
    <property type="project" value="UniProtKB-UniRule"/>
</dbReference>
<evidence type="ECO:0000256" key="3">
    <source>
        <dbReference type="RuleBase" id="RU364030"/>
    </source>
</evidence>
<keyword evidence="3" id="KW-0493">Microtubule</keyword>
<accession>A0A078K3F3</accession>
<dbReference type="GO" id="GO:0007021">
    <property type="term" value="P:tubulin complex assembly"/>
    <property type="evidence" value="ECO:0007669"/>
    <property type="project" value="UniProtKB-UniRule"/>
</dbReference>
<organism evidence="4 7">
    <name type="scientific">Plasmodium yoelii</name>
    <dbReference type="NCBI Taxonomy" id="5861"/>
    <lineage>
        <taxon>Eukaryota</taxon>
        <taxon>Sar</taxon>
        <taxon>Alveolata</taxon>
        <taxon>Apicomplexa</taxon>
        <taxon>Aconoidasida</taxon>
        <taxon>Haemosporida</taxon>
        <taxon>Plasmodiidae</taxon>
        <taxon>Plasmodium</taxon>
        <taxon>Plasmodium (Vinckeia)</taxon>
    </lineage>
</organism>
<dbReference type="EMBL" id="LK934630">
    <property type="protein sequence ID" value="CDU16070.1"/>
    <property type="molecule type" value="Genomic_DNA"/>
</dbReference>
<evidence type="ECO:0000313" key="5">
    <source>
        <dbReference type="EMBL" id="VTZ71695.1"/>
    </source>
</evidence>
<comment type="subunit">
    <text evidence="3">Supercomplex made of cofactors A to E. Cofactors A and D function by capturing and stabilizing tubulin in a quasi-native conformation. Cofactor E binds to the cofactor D-tubulin complex; interaction with cofactor C then causes the release of tubulin polypeptides that are committed to the native state.</text>
</comment>
<reference evidence="5" key="3">
    <citation type="submission" date="2014-05" db="EMBL/GenBank/DDBJ databases">
        <authorList>
            <person name="Aslett M.A."/>
            <person name="De Silva N."/>
        </authorList>
    </citation>
    <scope>NUCLEOTIDE SEQUENCE</scope>
    <source>
        <strain evidence="5">17X</strain>
    </source>
</reference>
<dbReference type="EMBL" id="LM993656">
    <property type="protein sequence ID" value="VTZ71695.1"/>
    <property type="molecule type" value="Genomic_DNA"/>
</dbReference>
<dbReference type="InterPro" id="IPR036126">
    <property type="entry name" value="TBCA_sf"/>
</dbReference>
<sequence length="165" mass="19257">MENLPINLKSLKINHGAVRRLFKELCYYEKEEQELKNKLNNTKDEIKPSNQMVSTDDILQETIRVLAHTNTNFQNSLKKLIEIINTKFTNILEINTKNITFCSNYSEEDLKEKCGELYEDIFKEVNAINETLQNIFEHIKDMTLPICNSNVTNNTITPQENCIEI</sequence>
<reference evidence="6 7" key="1">
    <citation type="journal article" date="2014" name="BMC Biol.">
        <title>A comprehensive evaluation of rodent malaria parasite genomes and gene expression.</title>
        <authorList>
            <person name="Otto T.D."/>
            <person name="Bohme U."/>
            <person name="Jackson A.P."/>
            <person name="Hunt M."/>
            <person name="Franke-Fayard B."/>
            <person name="Hoeijmakers W.A."/>
            <person name="Religa A.A."/>
            <person name="Robertson L."/>
            <person name="Sanders M."/>
            <person name="Ogun S.A."/>
            <person name="Cunningham D."/>
            <person name="Erhart A."/>
            <person name="Billker O."/>
            <person name="Khan S.M."/>
            <person name="Stunnenberg H.G."/>
            <person name="Langhorne J."/>
            <person name="Holder A.A."/>
            <person name="Waters A.P."/>
            <person name="Newbold C.I."/>
            <person name="Pain A."/>
            <person name="Berriman M."/>
            <person name="Janse C.J."/>
        </authorList>
    </citation>
    <scope>NUCLEOTIDE SEQUENCE [LARGE SCALE GENOMIC DNA]</scope>
    <source>
        <strain evidence="5 6">17X</strain>
        <strain evidence="4 7">YM</strain>
    </source>
</reference>
<dbReference type="Proteomes" id="UP000072904">
    <property type="component" value="Chromosome 2"/>
</dbReference>
<reference evidence="5" key="4">
    <citation type="submission" date="2019-05" db="EMBL/GenBank/DDBJ databases">
        <authorList>
            <consortium name="Pathogen Informatics"/>
        </authorList>
    </citation>
    <scope>NUCLEOTIDE SEQUENCE</scope>
    <source>
        <strain evidence="5">17X</strain>
    </source>
</reference>
<evidence type="ECO:0000313" key="7">
    <source>
        <dbReference type="Proteomes" id="UP000072904"/>
    </source>
</evidence>
<dbReference type="SUPFAM" id="SSF46988">
    <property type="entry name" value="Tubulin chaperone cofactor A"/>
    <property type="match status" value="1"/>
</dbReference>
<dbReference type="OrthoDB" id="296187at2759"/>
<dbReference type="PANTHER" id="PTHR21500">
    <property type="entry name" value="TUBULIN-SPECIFIC CHAPERONE A"/>
    <property type="match status" value="1"/>
</dbReference>
<keyword evidence="3" id="KW-0206">Cytoskeleton</keyword>
<reference evidence="4" key="2">
    <citation type="submission" date="2014-05" db="EMBL/GenBank/DDBJ databases">
        <authorList>
            <person name="Aslett A.Martin."/>
            <person name="De Silva Nishadi"/>
        </authorList>
    </citation>
    <scope>NUCLEOTIDE SEQUENCE</scope>
    <source>
        <strain evidence="4">YM</strain>
    </source>
</reference>
<evidence type="ECO:0000313" key="6">
    <source>
        <dbReference type="Proteomes" id="UP000072874"/>
    </source>
</evidence>
<gene>
    <name evidence="5" type="ORF">PY17X_0205600</name>
    <name evidence="4" type="ORF">PYYM_0207100</name>
</gene>
<dbReference type="RefSeq" id="XP_731024.1">
    <property type="nucleotide sequence ID" value="XM_725931.1"/>
</dbReference>
<dbReference type="GO" id="GO:0005829">
    <property type="term" value="C:cytosol"/>
    <property type="evidence" value="ECO:0007669"/>
    <property type="project" value="TreeGrafter"/>
</dbReference>
<dbReference type="GeneID" id="3830250"/>
<evidence type="ECO:0000313" key="4">
    <source>
        <dbReference type="EMBL" id="CDU16070.1"/>
    </source>
</evidence>
<evidence type="ECO:0000256" key="2">
    <source>
        <dbReference type="ARBA" id="ARBA00023186"/>
    </source>
</evidence>
<dbReference type="GO" id="GO:0005874">
    <property type="term" value="C:microtubule"/>
    <property type="evidence" value="ECO:0007669"/>
    <property type="project" value="UniProtKB-KW"/>
</dbReference>
<keyword evidence="3" id="KW-0963">Cytoplasm</keyword>
<dbReference type="VEuPathDB" id="PlasmoDB:PY17X_0205600"/>
<comment type="subcellular location">
    <subcellularLocation>
        <location evidence="3">Cytoplasm</location>
        <location evidence="3">Cytoskeleton</location>
    </subcellularLocation>
</comment>
<dbReference type="AlphaFoldDB" id="A0A078K3F3"/>
<dbReference type="Gene3D" id="1.20.58.90">
    <property type="match status" value="1"/>
</dbReference>
<evidence type="ECO:0000256" key="1">
    <source>
        <dbReference type="ARBA" id="ARBA00006806"/>
    </source>
</evidence>
<dbReference type="Pfam" id="PF02970">
    <property type="entry name" value="TBCA"/>
    <property type="match status" value="1"/>
</dbReference>
<dbReference type="Proteomes" id="UP000072874">
    <property type="component" value="Chromosome 2"/>
</dbReference>
<dbReference type="VEuPathDB" id="PlasmoDB:PYYM_0207100"/>
<keyword evidence="2 3" id="KW-0143">Chaperone</keyword>
<dbReference type="KEGG" id="pyo:PY17X_0205600"/>
<dbReference type="OMA" id="GISKKCT"/>
<dbReference type="PANTHER" id="PTHR21500:SF0">
    <property type="entry name" value="TUBULIN-SPECIFIC CHAPERONE A"/>
    <property type="match status" value="1"/>
</dbReference>
<dbReference type="InterPro" id="IPR004226">
    <property type="entry name" value="TBCA"/>
</dbReference>